<accession>A0ABP3JUD6</accession>
<organism evidence="1 2">
    <name type="scientific">Streptomyces stramineus</name>
    <dbReference type="NCBI Taxonomy" id="173861"/>
    <lineage>
        <taxon>Bacteria</taxon>
        <taxon>Bacillati</taxon>
        <taxon>Actinomycetota</taxon>
        <taxon>Actinomycetes</taxon>
        <taxon>Kitasatosporales</taxon>
        <taxon>Streptomycetaceae</taxon>
        <taxon>Streptomyces</taxon>
    </lineage>
</organism>
<reference evidence="2" key="1">
    <citation type="journal article" date="2019" name="Int. J. Syst. Evol. Microbiol.">
        <title>The Global Catalogue of Microorganisms (GCM) 10K type strain sequencing project: providing services to taxonomists for standard genome sequencing and annotation.</title>
        <authorList>
            <consortium name="The Broad Institute Genomics Platform"/>
            <consortium name="The Broad Institute Genome Sequencing Center for Infectious Disease"/>
            <person name="Wu L."/>
            <person name="Ma J."/>
        </authorList>
    </citation>
    <scope>NUCLEOTIDE SEQUENCE [LARGE SCALE GENOMIC DNA]</scope>
    <source>
        <strain evidence="2">JCM 10649</strain>
    </source>
</reference>
<dbReference type="Proteomes" id="UP001499895">
    <property type="component" value="Unassembled WGS sequence"/>
</dbReference>
<keyword evidence="2" id="KW-1185">Reference proteome</keyword>
<gene>
    <name evidence="1" type="ORF">GCM10009544_28720</name>
</gene>
<comment type="caution">
    <text evidence="1">The sequence shown here is derived from an EMBL/GenBank/DDBJ whole genome shotgun (WGS) entry which is preliminary data.</text>
</comment>
<proteinExistence type="predicted"/>
<evidence type="ECO:0000313" key="1">
    <source>
        <dbReference type="EMBL" id="GAA0464625.1"/>
    </source>
</evidence>
<protein>
    <submittedName>
        <fullName evidence="1">Uncharacterized protein</fullName>
    </submittedName>
</protein>
<name>A0ABP3JUD6_9ACTN</name>
<sequence>MNNTLAPVPTVDLTKREREFFVVGTDEVDGYEVWHIEEAPADPLDSQELYDELSWDAYDAFGGVSPVFAISHAHAAGIARRDCRL</sequence>
<dbReference type="RefSeq" id="WP_344090187.1">
    <property type="nucleotide sequence ID" value="NZ_BAAAHB010000026.1"/>
</dbReference>
<dbReference type="EMBL" id="BAAAHB010000026">
    <property type="protein sequence ID" value="GAA0464625.1"/>
    <property type="molecule type" value="Genomic_DNA"/>
</dbReference>
<evidence type="ECO:0000313" key="2">
    <source>
        <dbReference type="Proteomes" id="UP001499895"/>
    </source>
</evidence>